<keyword evidence="1" id="KW-1133">Transmembrane helix</keyword>
<keyword evidence="1" id="KW-0812">Transmembrane</keyword>
<feature type="transmembrane region" description="Helical" evidence="1">
    <location>
        <begin position="20"/>
        <end position="41"/>
    </location>
</feature>
<evidence type="ECO:0000256" key="1">
    <source>
        <dbReference type="SAM" id="Phobius"/>
    </source>
</evidence>
<organism evidence="2">
    <name type="scientific">Lutzomyia longipalpis</name>
    <name type="common">Sand fly</name>
    <dbReference type="NCBI Taxonomy" id="7200"/>
    <lineage>
        <taxon>Eukaryota</taxon>
        <taxon>Metazoa</taxon>
        <taxon>Ecdysozoa</taxon>
        <taxon>Arthropoda</taxon>
        <taxon>Hexapoda</taxon>
        <taxon>Insecta</taxon>
        <taxon>Pterygota</taxon>
        <taxon>Neoptera</taxon>
        <taxon>Endopterygota</taxon>
        <taxon>Diptera</taxon>
        <taxon>Nematocera</taxon>
        <taxon>Psychodoidea</taxon>
        <taxon>Psychodidae</taxon>
        <taxon>Lutzomyia</taxon>
        <taxon>Lutzomyia</taxon>
    </lineage>
</organism>
<dbReference type="AlphaFoldDB" id="A0A7G3B2V8"/>
<reference evidence="2" key="1">
    <citation type="journal article" date="2020" name="BMC">
        <title>Leishmania infection induces a limited differential gene expression in the sand fly midgut.</title>
        <authorList>
            <person name="Coutinho-Abreu I.V."/>
            <person name="Serafim T.D."/>
            <person name="Meneses C."/>
            <person name="Kamhawi S."/>
            <person name="Oliveira F."/>
            <person name="Valenzuela J.G."/>
        </authorList>
    </citation>
    <scope>NUCLEOTIDE SEQUENCE</scope>
    <source>
        <strain evidence="2">Jacobina</strain>
        <tissue evidence="2">Midgut</tissue>
    </source>
</reference>
<keyword evidence="1" id="KW-0472">Membrane</keyword>
<evidence type="ECO:0000313" key="2">
    <source>
        <dbReference type="EMBL" id="MBC1178884.1"/>
    </source>
</evidence>
<sequence>MLGFSAAFVSPNNSRIFFRSSVTVTVTIAPAVTTLVCSSSITSQRKLKSMRGIFPRTFMRVSYSKSLRFLRMARLSSAGSCANCWRFFMWRFFVAKYLK</sequence>
<dbReference type="EMBL" id="GITU01010181">
    <property type="protein sequence ID" value="MBC1178884.1"/>
    <property type="molecule type" value="Transcribed_RNA"/>
</dbReference>
<accession>A0A7G3B2V8</accession>
<proteinExistence type="predicted"/>
<name>A0A7G3B2V8_LUTLO</name>
<protein>
    <submittedName>
        <fullName evidence="2">Uncharacterized protein</fullName>
    </submittedName>
</protein>